<sequence length="199" mass="22595">MKKLLLLITVLGITACNMGKENKNSDEITSEENNMEKSNETMNKLVDDPEEEGSKMLIGKINYAGLKSEPFDIWFNQSNKEHMLDTTAIDLIKPLLENVSIKVFMGTWCEDSQREVPGLYKVLNASNYNIDTVEMIAVSRDKDTPAGLEKGFDIQYVPTIIFEKDNKELGRIVEYTQDSLERDILAILNGSDYQHSYAE</sequence>
<evidence type="ECO:0000256" key="1">
    <source>
        <dbReference type="SAM" id="MobiDB-lite"/>
    </source>
</evidence>
<dbReference type="InterPro" id="IPR036249">
    <property type="entry name" value="Thioredoxin-like_sf"/>
</dbReference>
<dbReference type="GO" id="GO:0016853">
    <property type="term" value="F:isomerase activity"/>
    <property type="evidence" value="ECO:0007669"/>
    <property type="project" value="UniProtKB-KW"/>
</dbReference>
<dbReference type="AlphaFoldDB" id="A0A3L9YAM9"/>
<gene>
    <name evidence="2" type="ORF">BXY75_2576</name>
</gene>
<dbReference type="OrthoDB" id="6398367at2"/>
<feature type="region of interest" description="Disordered" evidence="1">
    <location>
        <begin position="21"/>
        <end position="40"/>
    </location>
</feature>
<name>A0A3L9YAM9_9FLAO</name>
<keyword evidence="3" id="KW-1185">Reference proteome</keyword>
<dbReference type="EMBL" id="REFC01000014">
    <property type="protein sequence ID" value="RMA57771.1"/>
    <property type="molecule type" value="Genomic_DNA"/>
</dbReference>
<comment type="caution">
    <text evidence="2">The sequence shown here is derived from an EMBL/GenBank/DDBJ whole genome shotgun (WGS) entry which is preliminary data.</text>
</comment>
<dbReference type="Proteomes" id="UP000271339">
    <property type="component" value="Unassembled WGS sequence"/>
</dbReference>
<proteinExistence type="predicted"/>
<evidence type="ECO:0000313" key="3">
    <source>
        <dbReference type="Proteomes" id="UP000271339"/>
    </source>
</evidence>
<dbReference type="PROSITE" id="PS51257">
    <property type="entry name" value="PROKAR_LIPOPROTEIN"/>
    <property type="match status" value="1"/>
</dbReference>
<dbReference type="Gene3D" id="3.40.30.10">
    <property type="entry name" value="Glutaredoxin"/>
    <property type="match status" value="1"/>
</dbReference>
<dbReference type="SUPFAM" id="SSF52833">
    <property type="entry name" value="Thioredoxin-like"/>
    <property type="match status" value="1"/>
</dbReference>
<organism evidence="2 3">
    <name type="scientific">Ulvibacter antarcticus</name>
    <dbReference type="NCBI Taxonomy" id="442714"/>
    <lineage>
        <taxon>Bacteria</taxon>
        <taxon>Pseudomonadati</taxon>
        <taxon>Bacteroidota</taxon>
        <taxon>Flavobacteriia</taxon>
        <taxon>Flavobacteriales</taxon>
        <taxon>Flavobacteriaceae</taxon>
        <taxon>Ulvibacter</taxon>
    </lineage>
</organism>
<dbReference type="RefSeq" id="WP_121908127.1">
    <property type="nucleotide sequence ID" value="NZ_REFC01000014.1"/>
</dbReference>
<keyword evidence="2" id="KW-0413">Isomerase</keyword>
<evidence type="ECO:0000313" key="2">
    <source>
        <dbReference type="EMBL" id="RMA57771.1"/>
    </source>
</evidence>
<reference evidence="2 3" key="1">
    <citation type="submission" date="2018-10" db="EMBL/GenBank/DDBJ databases">
        <title>Genomic Encyclopedia of Archaeal and Bacterial Type Strains, Phase II (KMG-II): from individual species to whole genera.</title>
        <authorList>
            <person name="Goeker M."/>
        </authorList>
    </citation>
    <scope>NUCLEOTIDE SEQUENCE [LARGE SCALE GENOMIC DNA]</scope>
    <source>
        <strain evidence="2 3">DSM 23424</strain>
    </source>
</reference>
<protein>
    <submittedName>
        <fullName evidence="2">Thiol-disulfide isomerase/thioredoxin</fullName>
    </submittedName>
</protein>
<accession>A0A3L9YAM9</accession>